<dbReference type="SUPFAM" id="SSF46689">
    <property type="entry name" value="Homeodomain-like"/>
    <property type="match status" value="1"/>
</dbReference>
<sequence length="215" mass="25005">MDKRQYKTWSSDVMEKDLSAYKDGRLKFNEICRVFNIPKQTFRRSLKGLIMHENIRRPKYLTEAMEDELVNHILELESRFFVVTIRDSRHLAYQSAAKYGLPHKFNPESKLAGWKCVNGGCQSWVTYTSNLCNELIMSATEIDNYDENQNSPSSYKPSENKRCYNLIVPVIVCLIFLVTALIFALIFSRLKLSRQSCICKCPELLRNAPVNETMQ</sequence>
<dbReference type="AlphaFoldDB" id="A0AAW1V252"/>
<keyword evidence="4" id="KW-1185">Reference proteome</keyword>
<keyword evidence="2" id="KW-1133">Transmembrane helix</keyword>
<evidence type="ECO:0000313" key="4">
    <source>
        <dbReference type="Proteomes" id="UP001431783"/>
    </source>
</evidence>
<evidence type="ECO:0000313" key="3">
    <source>
        <dbReference type="EMBL" id="KAK9887550.1"/>
    </source>
</evidence>
<protein>
    <recommendedName>
        <fullName evidence="5">HTH psq-type domain-containing protein</fullName>
    </recommendedName>
</protein>
<dbReference type="GO" id="GO:0005634">
    <property type="term" value="C:nucleus"/>
    <property type="evidence" value="ECO:0007669"/>
    <property type="project" value="UniProtKB-SubCell"/>
</dbReference>
<dbReference type="InterPro" id="IPR009057">
    <property type="entry name" value="Homeodomain-like_sf"/>
</dbReference>
<accession>A0AAW1V252</accession>
<evidence type="ECO:0000256" key="2">
    <source>
        <dbReference type="SAM" id="Phobius"/>
    </source>
</evidence>
<gene>
    <name evidence="3" type="ORF">WA026_023272</name>
</gene>
<comment type="subcellular location">
    <subcellularLocation>
        <location evidence="1">Nucleus</location>
    </subcellularLocation>
</comment>
<organism evidence="3 4">
    <name type="scientific">Henosepilachna vigintioctopunctata</name>
    <dbReference type="NCBI Taxonomy" id="420089"/>
    <lineage>
        <taxon>Eukaryota</taxon>
        <taxon>Metazoa</taxon>
        <taxon>Ecdysozoa</taxon>
        <taxon>Arthropoda</taxon>
        <taxon>Hexapoda</taxon>
        <taxon>Insecta</taxon>
        <taxon>Pterygota</taxon>
        <taxon>Neoptera</taxon>
        <taxon>Endopterygota</taxon>
        <taxon>Coleoptera</taxon>
        <taxon>Polyphaga</taxon>
        <taxon>Cucujiformia</taxon>
        <taxon>Coccinelloidea</taxon>
        <taxon>Coccinellidae</taxon>
        <taxon>Epilachninae</taxon>
        <taxon>Epilachnini</taxon>
        <taxon>Henosepilachna</taxon>
    </lineage>
</organism>
<feature type="transmembrane region" description="Helical" evidence="2">
    <location>
        <begin position="166"/>
        <end position="187"/>
    </location>
</feature>
<dbReference type="EMBL" id="JARQZJ010000113">
    <property type="protein sequence ID" value="KAK9887550.1"/>
    <property type="molecule type" value="Genomic_DNA"/>
</dbReference>
<name>A0AAW1V252_9CUCU</name>
<comment type="caution">
    <text evidence="3">The sequence shown here is derived from an EMBL/GenBank/DDBJ whole genome shotgun (WGS) entry which is preliminary data.</text>
</comment>
<reference evidence="3 4" key="1">
    <citation type="submission" date="2023-03" db="EMBL/GenBank/DDBJ databases">
        <title>Genome insight into feeding habits of ladybird beetles.</title>
        <authorList>
            <person name="Li H.-S."/>
            <person name="Huang Y.-H."/>
            <person name="Pang H."/>
        </authorList>
    </citation>
    <scope>NUCLEOTIDE SEQUENCE [LARGE SCALE GENOMIC DNA]</scope>
    <source>
        <strain evidence="3">SYSU_2023b</strain>
        <tissue evidence="3">Whole body</tissue>
    </source>
</reference>
<keyword evidence="2" id="KW-0812">Transmembrane</keyword>
<evidence type="ECO:0008006" key="5">
    <source>
        <dbReference type="Google" id="ProtNLM"/>
    </source>
</evidence>
<dbReference type="Proteomes" id="UP001431783">
    <property type="component" value="Unassembled WGS sequence"/>
</dbReference>
<evidence type="ECO:0000256" key="1">
    <source>
        <dbReference type="ARBA" id="ARBA00004123"/>
    </source>
</evidence>
<proteinExistence type="predicted"/>
<keyword evidence="2" id="KW-0472">Membrane</keyword>